<dbReference type="EMBL" id="JAXQPW010000001">
    <property type="protein sequence ID" value="MDZ5661333.1"/>
    <property type="molecule type" value="Genomic_DNA"/>
</dbReference>
<comment type="caution">
    <text evidence="2">The sequence shown here is derived from an EMBL/GenBank/DDBJ whole genome shotgun (WGS) entry which is preliminary data.</text>
</comment>
<organism evidence="2 3">
    <name type="scientific">Nocardioides renjunii</name>
    <dbReference type="NCBI Taxonomy" id="3095075"/>
    <lineage>
        <taxon>Bacteria</taxon>
        <taxon>Bacillati</taxon>
        <taxon>Actinomycetota</taxon>
        <taxon>Actinomycetes</taxon>
        <taxon>Propionibacteriales</taxon>
        <taxon>Nocardioidaceae</taxon>
        <taxon>Nocardioides</taxon>
    </lineage>
</organism>
<evidence type="ECO:0000259" key="1">
    <source>
        <dbReference type="PROSITE" id="PS50925"/>
    </source>
</evidence>
<dbReference type="RefSeq" id="WP_322423633.1">
    <property type="nucleotide sequence ID" value="NZ_JAXQPW010000001.1"/>
</dbReference>
<gene>
    <name evidence="2" type="ORF">SFC79_06095</name>
</gene>
<dbReference type="InterPro" id="IPR036046">
    <property type="entry name" value="Acylphosphatase-like_dom_sf"/>
</dbReference>
<proteinExistence type="predicted"/>
<accession>A0ABU5K8P1</accession>
<dbReference type="Pfam" id="PF04940">
    <property type="entry name" value="BLUF"/>
    <property type="match status" value="1"/>
</dbReference>
<evidence type="ECO:0000313" key="3">
    <source>
        <dbReference type="Proteomes" id="UP001291999"/>
    </source>
</evidence>
<feature type="domain" description="BLUF" evidence="1">
    <location>
        <begin position="8"/>
        <end position="99"/>
    </location>
</feature>
<dbReference type="PROSITE" id="PS50925">
    <property type="entry name" value="BLUF"/>
    <property type="match status" value="1"/>
</dbReference>
<protein>
    <submittedName>
        <fullName evidence="2">BLUF domain-containing protein</fullName>
    </submittedName>
</protein>
<dbReference type="Proteomes" id="UP001291999">
    <property type="component" value="Unassembled WGS sequence"/>
</dbReference>
<dbReference type="SUPFAM" id="SSF54975">
    <property type="entry name" value="Acylphosphatase/BLUF domain-like"/>
    <property type="match status" value="1"/>
</dbReference>
<name>A0ABU5K8P1_9ACTN</name>
<dbReference type="SMART" id="SM01034">
    <property type="entry name" value="BLUF"/>
    <property type="match status" value="1"/>
</dbReference>
<keyword evidence="3" id="KW-1185">Reference proteome</keyword>
<sequence length="145" mass="15943">MDSDDPTLLTITYTSSAMQLMSVAELVDLIEQIRPKNERLGVTGLLLYSGGTVIQTLEGPEDVIDGLFGVITADARHTDVRVVDRRYVDQRAFATWSMSFRNVTAREIADLQDFGDFARQSVGDDLSSHAVAAFGLLDTFRVNAV</sequence>
<evidence type="ECO:0000313" key="2">
    <source>
        <dbReference type="EMBL" id="MDZ5661333.1"/>
    </source>
</evidence>
<reference evidence="2 3" key="1">
    <citation type="submission" date="2023-11" db="EMBL/GenBank/DDBJ databases">
        <title>Novel species in genus Nocardioides.</title>
        <authorList>
            <person name="Zhou H."/>
        </authorList>
    </citation>
    <scope>NUCLEOTIDE SEQUENCE [LARGE SCALE GENOMIC DNA]</scope>
    <source>
        <strain evidence="2 3">S-58</strain>
    </source>
</reference>
<dbReference type="Gene3D" id="3.30.70.100">
    <property type="match status" value="1"/>
</dbReference>
<dbReference type="InterPro" id="IPR007024">
    <property type="entry name" value="BLUF_domain"/>
</dbReference>